<dbReference type="CDD" id="cd04301">
    <property type="entry name" value="NAT_SF"/>
    <property type="match status" value="1"/>
</dbReference>
<accession>A0A9W8YR86</accession>
<evidence type="ECO:0000259" key="1">
    <source>
        <dbReference type="PROSITE" id="PS51186"/>
    </source>
</evidence>
<evidence type="ECO:0000313" key="2">
    <source>
        <dbReference type="EMBL" id="KAJ4389679.1"/>
    </source>
</evidence>
<dbReference type="Proteomes" id="UP001140453">
    <property type="component" value="Unassembled WGS sequence"/>
</dbReference>
<sequence length="268" mass="30571">METMTKSNVKIVEIKHSLVPKKWEETVRVVGMSECKEVALSLAYAFAADDLACYLLNTDDMADLSPEEKWRLHVDMFTYIVAAHILNGEVTVIGPEYEAVALWLPPGGVMDDWWTLLRSGQWRLWYQLSAEGRQRYYNEMLPLLHHTKMEVLGEHDDNAYYLVYLGTKPHARGRGYARKLIQTMIDRADAEKRPIYLESSSLANNAYYQKFGFVVKKDVFLKRGPTPVQLSIMVREPQPPATKITNNIITTTAITGRKSKATAAVRMV</sequence>
<dbReference type="InterPro" id="IPR016181">
    <property type="entry name" value="Acyl_CoA_acyltransferase"/>
</dbReference>
<dbReference type="AlphaFoldDB" id="A0A9W8YR86"/>
<dbReference type="PANTHER" id="PTHR42791:SF1">
    <property type="entry name" value="N-ACETYLTRANSFERASE DOMAIN-CONTAINING PROTEIN"/>
    <property type="match status" value="1"/>
</dbReference>
<feature type="domain" description="N-acetyltransferase" evidence="1">
    <location>
        <begin position="151"/>
        <end position="235"/>
    </location>
</feature>
<gene>
    <name evidence="2" type="ORF">N0V93_007151</name>
</gene>
<dbReference type="InterPro" id="IPR000182">
    <property type="entry name" value="GNAT_dom"/>
</dbReference>
<comment type="caution">
    <text evidence="2">The sequence shown here is derived from an EMBL/GenBank/DDBJ whole genome shotgun (WGS) entry which is preliminary data.</text>
</comment>
<dbReference type="Pfam" id="PF13508">
    <property type="entry name" value="Acetyltransf_7"/>
    <property type="match status" value="1"/>
</dbReference>
<evidence type="ECO:0000313" key="3">
    <source>
        <dbReference type="Proteomes" id="UP001140453"/>
    </source>
</evidence>
<dbReference type="PROSITE" id="PS51186">
    <property type="entry name" value="GNAT"/>
    <property type="match status" value="1"/>
</dbReference>
<dbReference type="OrthoDB" id="544277at2759"/>
<dbReference type="PANTHER" id="PTHR42791">
    <property type="entry name" value="GNAT FAMILY ACETYLTRANSFERASE"/>
    <property type="match status" value="1"/>
</dbReference>
<reference evidence="2" key="1">
    <citation type="submission" date="2022-10" db="EMBL/GenBank/DDBJ databases">
        <title>Tapping the CABI collections for fungal endophytes: first genome assemblies for Collariella, Neodidymelliopsis, Ascochyta clinopodiicola, Didymella pomorum, Didymosphaeria variabile, Neocosmospora piperis and Neocucurbitaria cava.</title>
        <authorList>
            <person name="Hill R."/>
        </authorList>
    </citation>
    <scope>NUCLEOTIDE SEQUENCE</scope>
    <source>
        <strain evidence="2">IMI 355082</strain>
    </source>
</reference>
<dbReference type="InterPro" id="IPR052523">
    <property type="entry name" value="Trichothecene_AcTrans"/>
</dbReference>
<organism evidence="2 3">
    <name type="scientific">Gnomoniopsis smithogilvyi</name>
    <dbReference type="NCBI Taxonomy" id="1191159"/>
    <lineage>
        <taxon>Eukaryota</taxon>
        <taxon>Fungi</taxon>
        <taxon>Dikarya</taxon>
        <taxon>Ascomycota</taxon>
        <taxon>Pezizomycotina</taxon>
        <taxon>Sordariomycetes</taxon>
        <taxon>Sordariomycetidae</taxon>
        <taxon>Diaporthales</taxon>
        <taxon>Gnomoniaceae</taxon>
        <taxon>Gnomoniopsis</taxon>
    </lineage>
</organism>
<dbReference type="GO" id="GO:0016747">
    <property type="term" value="F:acyltransferase activity, transferring groups other than amino-acyl groups"/>
    <property type="evidence" value="ECO:0007669"/>
    <property type="project" value="InterPro"/>
</dbReference>
<keyword evidence="3" id="KW-1185">Reference proteome</keyword>
<dbReference type="SUPFAM" id="SSF55729">
    <property type="entry name" value="Acyl-CoA N-acyltransferases (Nat)"/>
    <property type="match status" value="1"/>
</dbReference>
<name>A0A9W8YR86_9PEZI</name>
<dbReference type="EMBL" id="JAPEVB010000004">
    <property type="protein sequence ID" value="KAJ4389679.1"/>
    <property type="molecule type" value="Genomic_DNA"/>
</dbReference>
<protein>
    <recommendedName>
        <fullName evidence="1">N-acetyltransferase domain-containing protein</fullName>
    </recommendedName>
</protein>
<proteinExistence type="predicted"/>
<dbReference type="Gene3D" id="3.40.630.30">
    <property type="match status" value="1"/>
</dbReference>